<dbReference type="InParanoid" id="A0A165BJ25"/>
<proteinExistence type="predicted"/>
<dbReference type="EMBL" id="KV426455">
    <property type="protein sequence ID" value="KZV80742.1"/>
    <property type="molecule type" value="Genomic_DNA"/>
</dbReference>
<protein>
    <submittedName>
        <fullName evidence="1">Uncharacterized protein</fullName>
    </submittedName>
</protein>
<keyword evidence="2" id="KW-1185">Reference proteome</keyword>
<dbReference type="Proteomes" id="UP000077266">
    <property type="component" value="Unassembled WGS sequence"/>
</dbReference>
<gene>
    <name evidence="1" type="ORF">EXIGLDRAFT_732441</name>
</gene>
<dbReference type="AlphaFoldDB" id="A0A165BJ25"/>
<dbReference type="SUPFAM" id="SSF52058">
    <property type="entry name" value="L domain-like"/>
    <property type="match status" value="1"/>
</dbReference>
<name>A0A165BJ25_EXIGL</name>
<dbReference type="Gene3D" id="3.80.10.10">
    <property type="entry name" value="Ribonuclease Inhibitor"/>
    <property type="match status" value="1"/>
</dbReference>
<dbReference type="InterPro" id="IPR032675">
    <property type="entry name" value="LRR_dom_sf"/>
</dbReference>
<reference evidence="1 2" key="1">
    <citation type="journal article" date="2016" name="Mol. Biol. Evol.">
        <title>Comparative Genomics of Early-Diverging Mushroom-Forming Fungi Provides Insights into the Origins of Lignocellulose Decay Capabilities.</title>
        <authorList>
            <person name="Nagy L.G."/>
            <person name="Riley R."/>
            <person name="Tritt A."/>
            <person name="Adam C."/>
            <person name="Daum C."/>
            <person name="Floudas D."/>
            <person name="Sun H."/>
            <person name="Yadav J.S."/>
            <person name="Pangilinan J."/>
            <person name="Larsson K.H."/>
            <person name="Matsuura K."/>
            <person name="Barry K."/>
            <person name="Labutti K."/>
            <person name="Kuo R."/>
            <person name="Ohm R.A."/>
            <person name="Bhattacharya S.S."/>
            <person name="Shirouzu T."/>
            <person name="Yoshinaga Y."/>
            <person name="Martin F.M."/>
            <person name="Grigoriev I.V."/>
            <person name="Hibbett D.S."/>
        </authorList>
    </citation>
    <scope>NUCLEOTIDE SEQUENCE [LARGE SCALE GENOMIC DNA]</scope>
    <source>
        <strain evidence="1 2">HHB12029</strain>
    </source>
</reference>
<evidence type="ECO:0000313" key="2">
    <source>
        <dbReference type="Proteomes" id="UP000077266"/>
    </source>
</evidence>
<organism evidence="1 2">
    <name type="scientific">Exidia glandulosa HHB12029</name>
    <dbReference type="NCBI Taxonomy" id="1314781"/>
    <lineage>
        <taxon>Eukaryota</taxon>
        <taxon>Fungi</taxon>
        <taxon>Dikarya</taxon>
        <taxon>Basidiomycota</taxon>
        <taxon>Agaricomycotina</taxon>
        <taxon>Agaricomycetes</taxon>
        <taxon>Auriculariales</taxon>
        <taxon>Exidiaceae</taxon>
        <taxon>Exidia</taxon>
    </lineage>
</organism>
<evidence type="ECO:0000313" key="1">
    <source>
        <dbReference type="EMBL" id="KZV80742.1"/>
    </source>
</evidence>
<sequence>MVALIDKLPNELLYAILVDTKQVESRDVPWSWRMAHVSKRWRHQIFSTQTLWERPLAFRHDSKLSRFRAESLLFDDQPLDMRLELLRCELHRARDAMSVVAEQFHRLSALYLKLAAAQIEGRCLDVLLKNIELPCLVTLSVSVTQKTNFSFGLRCPRLQDLSLDMMMPRKWDNLVSANLTQLSLANIRLESADFRHVLQCGCNIQAMALRNFGFLDAPDPFECALPRLHTLTISETHDFMLTMLYRILGARNVRDMTVLAKWGGANDYTRHLRVDDLPTVQSMTVDAWKLCIANHGTGVTRRYTYLGEEMFYHLARHRGLANTLRELDIALSSWVPLARALGSDCTLPGLDRLTTRVDHRGRVRGKELMQSTLAAADEQFIRCPQLRHVVLDGAPNTGWEQPDGPLIVHFVLALRSDNLASIKLQNLAFAPEEALAFEILNADFGVSVDYKVQQTRT</sequence>
<accession>A0A165BJ25</accession>
<dbReference type="OrthoDB" id="10476326at2759"/>